<protein>
    <submittedName>
        <fullName evidence="4">YbgC/YbaW family acyl-CoA thioester hydrolase</fullName>
    </submittedName>
</protein>
<evidence type="ECO:0000259" key="3">
    <source>
        <dbReference type="PROSITE" id="PS51186"/>
    </source>
</evidence>
<evidence type="ECO:0000313" key="4">
    <source>
        <dbReference type="EMBL" id="NRT57641.1"/>
    </source>
</evidence>
<dbReference type="Pfam" id="PF03061">
    <property type="entry name" value="4HBT"/>
    <property type="match status" value="1"/>
</dbReference>
<name>A0ABX2G5N2_9BURK</name>
<dbReference type="CDD" id="cd00586">
    <property type="entry name" value="4HBT"/>
    <property type="match status" value="1"/>
</dbReference>
<dbReference type="NCBIfam" id="TIGR00051">
    <property type="entry name" value="YbgC/FadM family acyl-CoA thioesterase"/>
    <property type="match status" value="1"/>
</dbReference>
<evidence type="ECO:0000256" key="2">
    <source>
        <dbReference type="ARBA" id="ARBA00022801"/>
    </source>
</evidence>
<dbReference type="Gene3D" id="3.10.129.10">
    <property type="entry name" value="Hotdog Thioesterase"/>
    <property type="match status" value="1"/>
</dbReference>
<proteinExistence type="inferred from homology"/>
<reference evidence="4 5" key="1">
    <citation type="submission" date="2020-05" db="EMBL/GenBank/DDBJ databases">
        <title>Genomic Encyclopedia of Type Strains, Phase IV (KMG-V): Genome sequencing to study the core and pangenomes of soil and plant-associated prokaryotes.</title>
        <authorList>
            <person name="Whitman W."/>
        </authorList>
    </citation>
    <scope>NUCLEOTIDE SEQUENCE [LARGE SCALE GENOMIC DNA]</scope>
    <source>
        <strain evidence="4 5">C29</strain>
    </source>
</reference>
<dbReference type="Pfam" id="PF13673">
    <property type="entry name" value="Acetyltransf_10"/>
    <property type="match status" value="1"/>
</dbReference>
<dbReference type="SUPFAM" id="SSF54637">
    <property type="entry name" value="Thioesterase/thiol ester dehydrase-isomerase"/>
    <property type="match status" value="1"/>
</dbReference>
<dbReference type="InterPro" id="IPR016181">
    <property type="entry name" value="Acyl_CoA_acyltransferase"/>
</dbReference>
<dbReference type="RefSeq" id="WP_173806606.1">
    <property type="nucleotide sequence ID" value="NZ_JABSNM010000017.1"/>
</dbReference>
<dbReference type="GO" id="GO:0016787">
    <property type="term" value="F:hydrolase activity"/>
    <property type="evidence" value="ECO:0007669"/>
    <property type="project" value="UniProtKB-KW"/>
</dbReference>
<feature type="domain" description="N-acetyltransferase" evidence="3">
    <location>
        <begin position="142"/>
        <end position="287"/>
    </location>
</feature>
<dbReference type="Gene3D" id="3.40.630.30">
    <property type="match status" value="1"/>
</dbReference>
<evidence type="ECO:0000256" key="1">
    <source>
        <dbReference type="ARBA" id="ARBA00005953"/>
    </source>
</evidence>
<organism evidence="4 5">
    <name type="scientific">Sphaerotilus uruguayifluvii</name>
    <dbReference type="NCBI Taxonomy" id="2735897"/>
    <lineage>
        <taxon>Bacteria</taxon>
        <taxon>Pseudomonadati</taxon>
        <taxon>Pseudomonadota</taxon>
        <taxon>Betaproteobacteria</taxon>
        <taxon>Burkholderiales</taxon>
        <taxon>Sphaerotilaceae</taxon>
        <taxon>Sphaerotilus</taxon>
    </lineage>
</organism>
<dbReference type="PANTHER" id="PTHR31793:SF27">
    <property type="entry name" value="NOVEL THIOESTERASE SUPERFAMILY DOMAIN AND SAPOSIN A-TYPE DOMAIN CONTAINING PROTEIN (0610012H03RIK)"/>
    <property type="match status" value="1"/>
</dbReference>
<dbReference type="InterPro" id="IPR006684">
    <property type="entry name" value="YbgC/YbaW"/>
</dbReference>
<dbReference type="InterPro" id="IPR050563">
    <property type="entry name" value="4-hydroxybenzoyl-CoA_TE"/>
</dbReference>
<dbReference type="PROSITE" id="PS51186">
    <property type="entry name" value="GNAT"/>
    <property type="match status" value="1"/>
</dbReference>
<dbReference type="InterPro" id="IPR006683">
    <property type="entry name" value="Thioestr_dom"/>
</dbReference>
<accession>A0ABX2G5N2</accession>
<gene>
    <name evidence="4" type="ORF">HNQ01_003398</name>
</gene>
<keyword evidence="5" id="KW-1185">Reference proteome</keyword>
<dbReference type="SUPFAM" id="SSF55729">
    <property type="entry name" value="Acyl-CoA N-acyltransferases (Nat)"/>
    <property type="match status" value="1"/>
</dbReference>
<comment type="similarity">
    <text evidence="1">Belongs to the 4-hydroxybenzoyl-CoA thioesterase family.</text>
</comment>
<dbReference type="PANTHER" id="PTHR31793">
    <property type="entry name" value="4-HYDROXYBENZOYL-COA THIOESTERASE FAMILY MEMBER"/>
    <property type="match status" value="1"/>
</dbReference>
<keyword evidence="2 4" id="KW-0378">Hydrolase</keyword>
<comment type="caution">
    <text evidence="4">The sequence shown here is derived from an EMBL/GenBank/DDBJ whole genome shotgun (WGS) entry which is preliminary data.</text>
</comment>
<dbReference type="Proteomes" id="UP001516061">
    <property type="component" value="Unassembled WGS sequence"/>
</dbReference>
<dbReference type="EMBL" id="JABSNM010000017">
    <property type="protein sequence ID" value="NRT57641.1"/>
    <property type="molecule type" value="Genomic_DNA"/>
</dbReference>
<sequence length="304" mass="33850">MTLRRHYRFSHRLRVRWAEVDAQRIVFNGHYLMYFDTAVGDYWRALGLPYQATMDHLGGELYIRKTTLDYHASAHYDDLLDIHVRCEHVGNTSLRIHCAAYRSEVLLVSGELVYVFADPATQKSRPIPTALRDVVLDYEAGADMLDVQVGHWPQLGLSAQEVRQEVFVREQGIPKDIEIDDADQEAVHALVLNRLGMPLATGRLIRQSAGVSRMGRMAVIASMRGSSVGSRVLAALLDVAERQGDHSVVVHAQLSAARFYQRFGFVESGPHHEEAGIVHVTMVRRLDPALRPVGSPVAPSGGPA</sequence>
<evidence type="ECO:0000313" key="5">
    <source>
        <dbReference type="Proteomes" id="UP001516061"/>
    </source>
</evidence>
<dbReference type="InterPro" id="IPR029069">
    <property type="entry name" value="HotDog_dom_sf"/>
</dbReference>
<dbReference type="InterPro" id="IPR000182">
    <property type="entry name" value="GNAT_dom"/>
</dbReference>